<dbReference type="EMBL" id="CP005077">
    <property type="protein sequence ID" value="AGM24761.1"/>
    <property type="molecule type" value="Genomic_DNA"/>
</dbReference>
<keyword evidence="1" id="KW-0812">Transmembrane</keyword>
<accession>R4UHF6</accession>
<name>R4UHF6_9MOLU</name>
<sequence>MQHFSYYPYPPQTGYSYPQPGAQNNPLVGYSIPQNSPMMNMGYPYQIPMQYYPQQHLPPQIMPVIQPIIQQPVYPPYNNSLAGASYFDHRGKDLNFSLDGQRNLQKPLNVEEEYNWAVHISDILDEFINRDRHSRHDRDYQKLQTNVKTSLARFKTASTLTNDLLPPVRVKEPVAEGKEQKLAADLNPSIRQETSPINSVIANPGLTEPVISNNSRTSEVDPKNNFNFLDLSDMENDFNIDENDNLITNPDFLTDISDFTNSNDLNEFESDFIDLSGLQGQVLDSTPAEPTYQDYELKTALGKISASEIYQKMFDEYGEQKISQFEVMERFGITEKQYNKLFDNFYNIGKKSKKISADDVEYVNTSHKTKKRIVLYVFLGILGVLIMLCALGTILYFTVPSVHDLFEEWFKTIFK</sequence>
<dbReference type="KEGG" id="scr:SCHRY_v1c01760"/>
<protein>
    <recommendedName>
        <fullName evidence="4">Transmembrane protein</fullName>
    </recommendedName>
</protein>
<dbReference type="STRING" id="1276227.SCHRY_v1c01760"/>
<evidence type="ECO:0000313" key="3">
    <source>
        <dbReference type="Proteomes" id="UP000013964"/>
    </source>
</evidence>
<keyword evidence="1" id="KW-1133">Transmembrane helix</keyword>
<reference evidence="2 3" key="1">
    <citation type="journal article" date="2013" name="Genome Biol. Evol.">
        <title>Complete genomes of two dipteran-associated spiroplasmas provided insights into the origin, dynamics, and impacts of viral invasion in spiroplasma.</title>
        <authorList>
            <person name="Ku C."/>
            <person name="Lo W.S."/>
            <person name="Chen L.L."/>
            <person name="Kuo C.H."/>
        </authorList>
    </citation>
    <scope>NUCLEOTIDE SEQUENCE [LARGE SCALE GENOMIC DNA]</scope>
    <source>
        <strain evidence="2 3">DF-1</strain>
    </source>
</reference>
<organism evidence="2 3">
    <name type="scientific">Spiroplasma chrysopicola DF-1</name>
    <dbReference type="NCBI Taxonomy" id="1276227"/>
    <lineage>
        <taxon>Bacteria</taxon>
        <taxon>Bacillati</taxon>
        <taxon>Mycoplasmatota</taxon>
        <taxon>Mollicutes</taxon>
        <taxon>Entomoplasmatales</taxon>
        <taxon>Spiroplasmataceae</taxon>
        <taxon>Spiroplasma</taxon>
    </lineage>
</organism>
<dbReference type="PATRIC" id="fig|1276227.3.peg.176"/>
<gene>
    <name evidence="2" type="ORF">SCHRY_v1c01760</name>
</gene>
<dbReference type="AlphaFoldDB" id="R4UHF6"/>
<keyword evidence="1" id="KW-0472">Membrane</keyword>
<dbReference type="SUPFAM" id="SSF81995">
    <property type="entry name" value="beta-sandwich domain of Sec23/24"/>
    <property type="match status" value="1"/>
</dbReference>
<evidence type="ECO:0000313" key="2">
    <source>
        <dbReference type="EMBL" id="AGM24761.1"/>
    </source>
</evidence>
<feature type="transmembrane region" description="Helical" evidence="1">
    <location>
        <begin position="373"/>
        <end position="399"/>
    </location>
</feature>
<dbReference type="OrthoDB" id="390332at2"/>
<proteinExistence type="predicted"/>
<evidence type="ECO:0000256" key="1">
    <source>
        <dbReference type="SAM" id="Phobius"/>
    </source>
</evidence>
<keyword evidence="3" id="KW-1185">Reference proteome</keyword>
<dbReference type="HOGENOM" id="CLU_636018_0_0_14"/>
<dbReference type="Proteomes" id="UP000013964">
    <property type="component" value="Chromosome"/>
</dbReference>
<evidence type="ECO:0008006" key="4">
    <source>
        <dbReference type="Google" id="ProtNLM"/>
    </source>
</evidence>